<dbReference type="STRING" id="351160.RRC215"/>
<comment type="catalytic activity">
    <reaction evidence="4">
        <text>pretRNA = a 3'-half-tRNA molecule with a 5'-OH end + a 5'-half-tRNA molecule with a 2',3'-cyclic phosphate end + an intron with a 2',3'-cyclic phosphate and a 5'-hydroxyl terminus.</text>
        <dbReference type="EC" id="4.6.1.16"/>
    </reaction>
</comment>
<organism evidence="7 8">
    <name type="scientific">Methanocella arvoryzae (strain DSM 22066 / NBRC 105507 / MRE50)</name>
    <dbReference type="NCBI Taxonomy" id="351160"/>
    <lineage>
        <taxon>Archaea</taxon>
        <taxon>Methanobacteriati</taxon>
        <taxon>Methanobacteriota</taxon>
        <taxon>Stenosarchaea group</taxon>
        <taxon>Methanomicrobia</taxon>
        <taxon>Methanocellales</taxon>
        <taxon>Methanocellaceae</taxon>
        <taxon>Methanocella</taxon>
    </lineage>
</organism>
<dbReference type="GO" id="GO:0016787">
    <property type="term" value="F:hydrolase activity"/>
    <property type="evidence" value="ECO:0007669"/>
    <property type="project" value="UniProtKB-KW"/>
</dbReference>
<keyword evidence="8" id="KW-1185">Reference proteome</keyword>
<comment type="function">
    <text evidence="4">Endonuclease that removes tRNA introns. Cleaves pre-tRNA at the 5' and 3' splice sites to release the intron. The products are an intron and two tRNA half-molecules bearing 2',3' cyclic phosphate and 5'-OH termini. Recognizes a pseudosymmetric substrate in which 2 bulged loops of 3 bases are separated by a stem of 4 bp.</text>
</comment>
<gene>
    <name evidence="4 7" type="primary">endA</name>
    <name evidence="7" type="ORF">RRC215</name>
</gene>
<dbReference type="AlphaFoldDB" id="Q0W0Y3"/>
<protein>
    <recommendedName>
        <fullName evidence="4">tRNA-splicing endonuclease</fullName>
        <ecNumber evidence="4">4.6.1.16</ecNumber>
    </recommendedName>
    <alternativeName>
        <fullName evidence="4">tRNA-intron endonuclease</fullName>
    </alternativeName>
</protein>
<proteinExistence type="inferred from homology"/>
<dbReference type="EC" id="4.6.1.16" evidence="4"/>
<dbReference type="GO" id="GO:0005737">
    <property type="term" value="C:cytoplasm"/>
    <property type="evidence" value="ECO:0007669"/>
    <property type="project" value="TreeGrafter"/>
</dbReference>
<dbReference type="InterPro" id="IPR036740">
    <property type="entry name" value="tRNA_intron_Endonuc_N_sf"/>
</dbReference>
<dbReference type="InterPro" id="IPR011856">
    <property type="entry name" value="tRNA_endonuc-like_dom_sf"/>
</dbReference>
<keyword evidence="2 4" id="KW-0456">Lyase</keyword>
<dbReference type="SUPFAM" id="SSF53032">
    <property type="entry name" value="tRNA-intron endonuclease catalytic domain-like"/>
    <property type="match status" value="2"/>
</dbReference>
<keyword evidence="7" id="KW-0255">Endonuclease</keyword>
<sequence length="353" mass="40452">MDSMKGVLKGDKVIFGGEAVAELYNAQYYGRLKGETLELALVEAAYLLDRERISVDQEGRSLSFRDFFIAASQAQEYFELKYIVYRDLRERGYYVQPSVTDFRVYPRGGKPNVAPSKYFVHVVTERKPMPLQQLISNLQAALNVRKEMVLAIVDEESDITYYGVKFNVLKGGMEPVQLTPVPGSATFLQDRVVIWDTEVSTRLHQDGFYGNPMDDRRLQLSLVEAAYLIMRGKLEVTDYEGRIMTPDDFTAKALQIESSFVGKLKTYTDLRDKGLVAKTGFKFGSDFRVYEKIETIEKIPHSKYLVGYVENDHVYQMQDLSRSIRLANSVRKDMVFAFDRSGIQYFSLGRIKL</sequence>
<dbReference type="KEGG" id="rci:RRC215"/>
<keyword evidence="7" id="KW-0378">Hydrolase</keyword>
<evidence type="ECO:0000256" key="1">
    <source>
        <dbReference type="ARBA" id="ARBA00022694"/>
    </source>
</evidence>
<dbReference type="CDD" id="cd22363">
    <property type="entry name" value="tRNA-intron_lyase_C"/>
    <property type="match status" value="2"/>
</dbReference>
<keyword evidence="1 4" id="KW-0819">tRNA processing</keyword>
<dbReference type="InterPro" id="IPR023516">
    <property type="entry name" value="tRNA_splic_arch_long"/>
</dbReference>
<dbReference type="eggNOG" id="arCOG01701">
    <property type="taxonomic scope" value="Archaea"/>
</dbReference>
<comment type="subunit">
    <text evidence="4">Homodimer.</text>
</comment>
<dbReference type="Gene3D" id="3.40.1170.20">
    <property type="entry name" value="tRNA intron endonuclease, N-terminal domain"/>
    <property type="match status" value="1"/>
</dbReference>
<feature type="domain" description="tRNA intron endonuclease catalytic" evidence="5">
    <location>
        <begin position="260"/>
        <end position="344"/>
    </location>
</feature>
<dbReference type="InterPro" id="IPR036167">
    <property type="entry name" value="tRNA_intron_Endo_cat-like_sf"/>
</dbReference>
<dbReference type="PANTHER" id="PTHR21227">
    <property type="entry name" value="TRNA-SPLICING ENDONUCLEASE SUBUNIT SEN2"/>
    <property type="match status" value="1"/>
</dbReference>
<reference evidence="7 8" key="1">
    <citation type="journal article" date="2006" name="Science">
        <title>Genome of rice cluster I archaea -- the key methane producers in the rice rhizosphere.</title>
        <authorList>
            <person name="Erkel C."/>
            <person name="Kube M."/>
            <person name="Reinhardt R."/>
            <person name="Liesack W."/>
        </authorList>
    </citation>
    <scope>NUCLEOTIDE SEQUENCE [LARGE SCALE GENOMIC DNA]</scope>
    <source>
        <strain evidence="8">DSM 22066 / NBRC 105507 / MRE50</strain>
    </source>
</reference>
<evidence type="ECO:0000313" key="8">
    <source>
        <dbReference type="Proteomes" id="UP000000663"/>
    </source>
</evidence>
<accession>Q0W0Y3</accession>
<name>Q0W0Y3_METAR</name>
<feature type="active site" evidence="4">
    <location>
        <position position="301"/>
    </location>
</feature>
<evidence type="ECO:0000256" key="4">
    <source>
        <dbReference type="HAMAP-Rule" id="MF_01834"/>
    </source>
</evidence>
<keyword evidence="7" id="KW-0540">Nuclease</keyword>
<dbReference type="Pfam" id="PF02778">
    <property type="entry name" value="tRNA_int_endo_N"/>
    <property type="match status" value="2"/>
</dbReference>
<feature type="domain" description="tRNA intron endonuclease N-terminal" evidence="6">
    <location>
        <begin position="4"/>
        <end position="68"/>
    </location>
</feature>
<evidence type="ECO:0000313" key="7">
    <source>
        <dbReference type="EMBL" id="CAJ37960.1"/>
    </source>
</evidence>
<comment type="similarity">
    <text evidence="4">Belongs to the tRNA-intron endonuclease family. Archaeal long subfamily.</text>
</comment>
<evidence type="ECO:0000256" key="2">
    <source>
        <dbReference type="ARBA" id="ARBA00023239"/>
    </source>
</evidence>
<dbReference type="PANTHER" id="PTHR21227:SF0">
    <property type="entry name" value="TRNA-SPLICING ENDONUCLEASE SUBUNIT SEN2"/>
    <property type="match status" value="1"/>
</dbReference>
<dbReference type="Proteomes" id="UP000000663">
    <property type="component" value="Chromosome"/>
</dbReference>
<feature type="domain" description="tRNA intron endonuclease N-terminal" evidence="6">
    <location>
        <begin position="184"/>
        <end position="249"/>
    </location>
</feature>
<dbReference type="HAMAP" id="MF_01834">
    <property type="entry name" value="EndA_long"/>
    <property type="match status" value="1"/>
</dbReference>
<feature type="active site" evidence="4">
    <location>
        <position position="290"/>
    </location>
</feature>
<dbReference type="Pfam" id="PF01974">
    <property type="entry name" value="tRNA_int_endo"/>
    <property type="match status" value="2"/>
</dbReference>
<dbReference type="NCBIfam" id="NF006795">
    <property type="entry name" value="PRK09300.1-3"/>
    <property type="match status" value="1"/>
</dbReference>
<evidence type="ECO:0000259" key="5">
    <source>
        <dbReference type="Pfam" id="PF01974"/>
    </source>
</evidence>
<feature type="domain" description="tRNA intron endonuclease catalytic" evidence="5">
    <location>
        <begin position="78"/>
        <end position="161"/>
    </location>
</feature>
<dbReference type="InterPro" id="IPR006677">
    <property type="entry name" value="tRNA_intron_Endonuc_cat-like"/>
</dbReference>
<dbReference type="SUPFAM" id="SSF55267">
    <property type="entry name" value="tRNA-intron endonuclease N-terminal domain-like"/>
    <property type="match status" value="2"/>
</dbReference>
<dbReference type="GO" id="GO:0000213">
    <property type="term" value="F:tRNA-intron lyase activity"/>
    <property type="evidence" value="ECO:0007669"/>
    <property type="project" value="UniProtKB-UniRule"/>
</dbReference>
<dbReference type="EMBL" id="AM114193">
    <property type="protein sequence ID" value="CAJ37960.1"/>
    <property type="molecule type" value="Genomic_DNA"/>
</dbReference>
<dbReference type="Gene3D" id="3.40.1350.150">
    <property type="match status" value="1"/>
</dbReference>
<dbReference type="GeneID" id="5143431"/>
<dbReference type="GO" id="GO:0003676">
    <property type="term" value="F:nucleic acid binding"/>
    <property type="evidence" value="ECO:0007669"/>
    <property type="project" value="InterPro"/>
</dbReference>
<dbReference type="PATRIC" id="fig|351160.9.peg.321"/>
<evidence type="ECO:0000259" key="6">
    <source>
        <dbReference type="Pfam" id="PF02778"/>
    </source>
</evidence>
<comment type="function">
    <text evidence="3">Endonuclease that removes tRNA introns. Cleaves pre-tRNA at the 5'- and 3'-splice sites to release the intron. The products are an intron and two tRNA half-molecules bearing 2',3' cyclic phosphate and 5'-OH termini. Recognizes a pseudosymmetric substrate in which 2 bulged loops of 3 bases are separated by a stem of 4 bp.</text>
</comment>
<dbReference type="GO" id="GO:0006388">
    <property type="term" value="P:tRNA splicing, via endonucleolytic cleavage and ligation"/>
    <property type="evidence" value="ECO:0007669"/>
    <property type="project" value="UniProtKB-UniRule"/>
</dbReference>
<feature type="active site" evidence="4">
    <location>
        <position position="332"/>
    </location>
</feature>
<evidence type="ECO:0000256" key="3">
    <source>
        <dbReference type="ARBA" id="ARBA00024798"/>
    </source>
</evidence>
<dbReference type="InterPro" id="IPR006678">
    <property type="entry name" value="tRNA_intron_Endonuc_N"/>
</dbReference>
<dbReference type="Gene3D" id="3.40.1350.10">
    <property type="match status" value="1"/>
</dbReference>
<dbReference type="InterPro" id="IPR006676">
    <property type="entry name" value="tRNA_splic"/>
</dbReference>
<dbReference type="RefSeq" id="WP_012034634.1">
    <property type="nucleotide sequence ID" value="NC_009464.1"/>
</dbReference>
<dbReference type="NCBIfam" id="TIGR00324">
    <property type="entry name" value="endA"/>
    <property type="match status" value="2"/>
</dbReference>